<organism evidence="2 3">
    <name type="scientific">Theileria equi strain WA</name>
    <dbReference type="NCBI Taxonomy" id="1537102"/>
    <lineage>
        <taxon>Eukaryota</taxon>
        <taxon>Sar</taxon>
        <taxon>Alveolata</taxon>
        <taxon>Apicomplexa</taxon>
        <taxon>Aconoidasida</taxon>
        <taxon>Piroplasmida</taxon>
        <taxon>Theileriidae</taxon>
        <taxon>Theileria</taxon>
    </lineage>
</organism>
<dbReference type="VEuPathDB" id="PiroplasmaDB:BEWA_020590"/>
<evidence type="ECO:0000313" key="3">
    <source>
        <dbReference type="Proteomes" id="UP000031512"/>
    </source>
</evidence>
<feature type="transmembrane region" description="Helical" evidence="1">
    <location>
        <begin position="29"/>
        <end position="46"/>
    </location>
</feature>
<dbReference type="eggNOG" id="ENOG502SWJA">
    <property type="taxonomic scope" value="Eukaryota"/>
</dbReference>
<keyword evidence="3" id="KW-1185">Reference proteome</keyword>
<evidence type="ECO:0000313" key="2">
    <source>
        <dbReference type="EMBL" id="AFZ79212.1"/>
    </source>
</evidence>
<dbReference type="RefSeq" id="XP_004828878.1">
    <property type="nucleotide sequence ID" value="XM_004828821.1"/>
</dbReference>
<keyword evidence="1" id="KW-0812">Transmembrane</keyword>
<dbReference type="Proteomes" id="UP000031512">
    <property type="component" value="Chromosome 1"/>
</dbReference>
<dbReference type="GeneID" id="15803668"/>
<reference evidence="2 3" key="1">
    <citation type="journal article" date="2012" name="BMC Genomics">
        <title>Comparative genomic analysis and phylogenetic position of Theileria equi.</title>
        <authorList>
            <person name="Kappmeyer L.S."/>
            <person name="Thiagarajan M."/>
            <person name="Herndon D.R."/>
            <person name="Ramsay J.D."/>
            <person name="Caler E."/>
            <person name="Djikeng A."/>
            <person name="Gillespie J.J."/>
            <person name="Lau A.O."/>
            <person name="Roalson E.H."/>
            <person name="Silva J.C."/>
            <person name="Silva M.G."/>
            <person name="Suarez C.E."/>
            <person name="Ueti M.W."/>
            <person name="Nene V.M."/>
            <person name="Mealey R.H."/>
            <person name="Knowles D.P."/>
            <person name="Brayton K.A."/>
        </authorList>
    </citation>
    <scope>NUCLEOTIDE SEQUENCE [LARGE SCALE GENOMIC DNA]</scope>
    <source>
        <strain evidence="2 3">WA</strain>
    </source>
</reference>
<name>L0AU93_THEEQ</name>
<accession>L0AU93</accession>
<feature type="transmembrane region" description="Helical" evidence="1">
    <location>
        <begin position="79"/>
        <end position="97"/>
    </location>
</feature>
<dbReference type="EMBL" id="CP001669">
    <property type="protein sequence ID" value="AFZ79212.1"/>
    <property type="molecule type" value="Genomic_DNA"/>
</dbReference>
<dbReference type="OrthoDB" id="345965at2759"/>
<sequence>MPVQSSSDSSIGSDEKATITEKIAGYKTYVIPIFVLGNAFWGFHIFKRINRMLNLRYSNIIYQIRRPESIKNRFTSFKYLILGGSVLPLSIIGSISLSKRNKGHSDQSVAGILPTTGENTISVIDTTRHNLSNYIFNANKRVELFANAFKDTLVPEKNLKGINEDLKRDIAKLKSRFF</sequence>
<evidence type="ECO:0000256" key="1">
    <source>
        <dbReference type="SAM" id="Phobius"/>
    </source>
</evidence>
<protein>
    <submittedName>
        <fullName evidence="2">Uncharacterized protein</fullName>
    </submittedName>
</protein>
<dbReference type="KEGG" id="beq:BEWA_020590"/>
<keyword evidence="1" id="KW-1133">Transmembrane helix</keyword>
<gene>
    <name evidence="2" type="ORF">BEWA_020590</name>
</gene>
<proteinExistence type="predicted"/>
<dbReference type="AlphaFoldDB" id="L0AU93"/>
<keyword evidence="1" id="KW-0472">Membrane</keyword>